<proteinExistence type="inferred from homology"/>
<name>B4GJ91_DROPE</name>
<dbReference type="SMART" id="SM00020">
    <property type="entry name" value="Tryp_SPc"/>
    <property type="match status" value="1"/>
</dbReference>
<dbReference type="MEROPS" id="S01.A91"/>
<keyword evidence="6" id="KW-0222">Digestion</keyword>
<dbReference type="InterPro" id="IPR001314">
    <property type="entry name" value="Peptidase_S1A"/>
</dbReference>
<dbReference type="Proteomes" id="UP000008744">
    <property type="component" value="Unassembled WGS sequence"/>
</dbReference>
<evidence type="ECO:0000256" key="2">
    <source>
        <dbReference type="ARBA" id="ARBA00007664"/>
    </source>
</evidence>
<accession>B4GJ91</accession>
<keyword evidence="5 14" id="KW-0732">Signal</keyword>
<evidence type="ECO:0000256" key="3">
    <source>
        <dbReference type="ARBA" id="ARBA00022525"/>
    </source>
</evidence>
<reference evidence="16 17" key="1">
    <citation type="journal article" date="2007" name="Nature">
        <title>Evolution of genes and genomes on the Drosophila phylogeny.</title>
        <authorList>
            <consortium name="Drosophila 12 Genomes Consortium"/>
            <person name="Clark A.G."/>
            <person name="Eisen M.B."/>
            <person name="Smith D.R."/>
            <person name="Bergman C.M."/>
            <person name="Oliver B."/>
            <person name="Markow T.A."/>
            <person name="Kaufman T.C."/>
            <person name="Kellis M."/>
            <person name="Gelbart W."/>
            <person name="Iyer V.N."/>
            <person name="Pollard D.A."/>
            <person name="Sackton T.B."/>
            <person name="Larracuente A.M."/>
            <person name="Singh N.D."/>
            <person name="Abad J.P."/>
            <person name="Abt D.N."/>
            <person name="Adryan B."/>
            <person name="Aguade M."/>
            <person name="Akashi H."/>
            <person name="Anderson W.W."/>
            <person name="Aquadro C.F."/>
            <person name="Ardell D.H."/>
            <person name="Arguello R."/>
            <person name="Artieri C.G."/>
            <person name="Barbash D.A."/>
            <person name="Barker D."/>
            <person name="Barsanti P."/>
            <person name="Batterham P."/>
            <person name="Batzoglou S."/>
            <person name="Begun D."/>
            <person name="Bhutkar A."/>
            <person name="Blanco E."/>
            <person name="Bosak S.A."/>
            <person name="Bradley R.K."/>
            <person name="Brand A.D."/>
            <person name="Brent M.R."/>
            <person name="Brooks A.N."/>
            <person name="Brown R.H."/>
            <person name="Butlin R.K."/>
            <person name="Caggese C."/>
            <person name="Calvi B.R."/>
            <person name="Bernardo de Carvalho A."/>
            <person name="Caspi A."/>
            <person name="Castrezana S."/>
            <person name="Celniker S.E."/>
            <person name="Chang J.L."/>
            <person name="Chapple C."/>
            <person name="Chatterji S."/>
            <person name="Chinwalla A."/>
            <person name="Civetta A."/>
            <person name="Clifton S.W."/>
            <person name="Comeron J.M."/>
            <person name="Costello J.C."/>
            <person name="Coyne J.A."/>
            <person name="Daub J."/>
            <person name="David R.G."/>
            <person name="Delcher A.L."/>
            <person name="Delehaunty K."/>
            <person name="Do C.B."/>
            <person name="Ebling H."/>
            <person name="Edwards K."/>
            <person name="Eickbush T."/>
            <person name="Evans J.D."/>
            <person name="Filipski A."/>
            <person name="Findeiss S."/>
            <person name="Freyhult E."/>
            <person name="Fulton L."/>
            <person name="Fulton R."/>
            <person name="Garcia A.C."/>
            <person name="Gardiner A."/>
            <person name="Garfield D.A."/>
            <person name="Garvin B.E."/>
            <person name="Gibson G."/>
            <person name="Gilbert D."/>
            <person name="Gnerre S."/>
            <person name="Godfrey J."/>
            <person name="Good R."/>
            <person name="Gotea V."/>
            <person name="Gravely B."/>
            <person name="Greenberg A.J."/>
            <person name="Griffiths-Jones S."/>
            <person name="Gross S."/>
            <person name="Guigo R."/>
            <person name="Gustafson E.A."/>
            <person name="Haerty W."/>
            <person name="Hahn M.W."/>
            <person name="Halligan D.L."/>
            <person name="Halpern A.L."/>
            <person name="Halter G.M."/>
            <person name="Han M.V."/>
            <person name="Heger A."/>
            <person name="Hillier L."/>
            <person name="Hinrichs A.S."/>
            <person name="Holmes I."/>
            <person name="Hoskins R.A."/>
            <person name="Hubisz M.J."/>
            <person name="Hultmark D."/>
            <person name="Huntley M.A."/>
            <person name="Jaffe D.B."/>
            <person name="Jagadeeshan S."/>
            <person name="Jeck W.R."/>
            <person name="Johnson J."/>
            <person name="Jones C.D."/>
            <person name="Jordan W.C."/>
            <person name="Karpen G.H."/>
            <person name="Kataoka E."/>
            <person name="Keightley P.D."/>
            <person name="Kheradpour P."/>
            <person name="Kirkness E.F."/>
            <person name="Koerich L.B."/>
            <person name="Kristiansen K."/>
            <person name="Kudrna D."/>
            <person name="Kulathinal R.J."/>
            <person name="Kumar S."/>
            <person name="Kwok R."/>
            <person name="Lander E."/>
            <person name="Langley C.H."/>
            <person name="Lapoint R."/>
            <person name="Lazzaro B.P."/>
            <person name="Lee S.J."/>
            <person name="Levesque L."/>
            <person name="Li R."/>
            <person name="Lin C.F."/>
            <person name="Lin M.F."/>
            <person name="Lindblad-Toh K."/>
            <person name="Llopart A."/>
            <person name="Long M."/>
            <person name="Low L."/>
            <person name="Lozovsky E."/>
            <person name="Lu J."/>
            <person name="Luo M."/>
            <person name="Machado C.A."/>
            <person name="Makalowski W."/>
            <person name="Marzo M."/>
            <person name="Matsuda M."/>
            <person name="Matzkin L."/>
            <person name="McAllister B."/>
            <person name="McBride C.S."/>
            <person name="McKernan B."/>
            <person name="McKernan K."/>
            <person name="Mendez-Lago M."/>
            <person name="Minx P."/>
            <person name="Mollenhauer M.U."/>
            <person name="Montooth K."/>
            <person name="Mount S.M."/>
            <person name="Mu X."/>
            <person name="Myers E."/>
            <person name="Negre B."/>
            <person name="Newfeld S."/>
            <person name="Nielsen R."/>
            <person name="Noor M.A."/>
            <person name="O'Grady P."/>
            <person name="Pachter L."/>
            <person name="Papaceit M."/>
            <person name="Parisi M.J."/>
            <person name="Parisi M."/>
            <person name="Parts L."/>
            <person name="Pedersen J.S."/>
            <person name="Pesole G."/>
            <person name="Phillippy A.M."/>
            <person name="Ponting C.P."/>
            <person name="Pop M."/>
            <person name="Porcelli D."/>
            <person name="Powell J.R."/>
            <person name="Prohaska S."/>
            <person name="Pruitt K."/>
            <person name="Puig M."/>
            <person name="Quesneville H."/>
            <person name="Ram K.R."/>
            <person name="Rand D."/>
            <person name="Rasmussen M.D."/>
            <person name="Reed L.K."/>
            <person name="Reenan R."/>
            <person name="Reily A."/>
            <person name="Remington K.A."/>
            <person name="Rieger T.T."/>
            <person name="Ritchie M.G."/>
            <person name="Robin C."/>
            <person name="Rogers Y.H."/>
            <person name="Rohde C."/>
            <person name="Rozas J."/>
            <person name="Rubenfield M.J."/>
            <person name="Ruiz A."/>
            <person name="Russo S."/>
            <person name="Salzberg S.L."/>
            <person name="Sanchez-Gracia A."/>
            <person name="Saranga D.J."/>
            <person name="Sato H."/>
            <person name="Schaeffer S.W."/>
            <person name="Schatz M.C."/>
            <person name="Schlenke T."/>
            <person name="Schwartz R."/>
            <person name="Segarra C."/>
            <person name="Singh R.S."/>
            <person name="Sirot L."/>
            <person name="Sirota M."/>
            <person name="Sisneros N.B."/>
            <person name="Smith C.D."/>
            <person name="Smith T.F."/>
            <person name="Spieth J."/>
            <person name="Stage D.E."/>
            <person name="Stark A."/>
            <person name="Stephan W."/>
            <person name="Strausberg R.L."/>
            <person name="Strempel S."/>
            <person name="Sturgill D."/>
            <person name="Sutton G."/>
            <person name="Sutton G.G."/>
            <person name="Tao W."/>
            <person name="Teichmann S."/>
            <person name="Tobari Y.N."/>
            <person name="Tomimura Y."/>
            <person name="Tsolas J.M."/>
            <person name="Valente V.L."/>
            <person name="Venter E."/>
            <person name="Venter J.C."/>
            <person name="Vicario S."/>
            <person name="Vieira F.G."/>
            <person name="Vilella A.J."/>
            <person name="Villasante A."/>
            <person name="Walenz B."/>
            <person name="Wang J."/>
            <person name="Wasserman M."/>
            <person name="Watts T."/>
            <person name="Wilson D."/>
            <person name="Wilson R.K."/>
            <person name="Wing R.A."/>
            <person name="Wolfner M.F."/>
            <person name="Wong A."/>
            <person name="Wong G.K."/>
            <person name="Wu C.I."/>
            <person name="Wu G."/>
            <person name="Yamamoto D."/>
            <person name="Yang H.P."/>
            <person name="Yang S.P."/>
            <person name="Yorke J.A."/>
            <person name="Yoshida K."/>
            <person name="Zdobnov E."/>
            <person name="Zhang P."/>
            <person name="Zhang Y."/>
            <person name="Zimin A.V."/>
            <person name="Baldwin J."/>
            <person name="Abdouelleil A."/>
            <person name="Abdulkadir J."/>
            <person name="Abebe A."/>
            <person name="Abera B."/>
            <person name="Abreu J."/>
            <person name="Acer S.C."/>
            <person name="Aftuck L."/>
            <person name="Alexander A."/>
            <person name="An P."/>
            <person name="Anderson E."/>
            <person name="Anderson S."/>
            <person name="Arachi H."/>
            <person name="Azer M."/>
            <person name="Bachantsang P."/>
            <person name="Barry A."/>
            <person name="Bayul T."/>
            <person name="Berlin A."/>
            <person name="Bessette D."/>
            <person name="Bloom T."/>
            <person name="Blye J."/>
            <person name="Boguslavskiy L."/>
            <person name="Bonnet C."/>
            <person name="Boukhgalter B."/>
            <person name="Bourzgui I."/>
            <person name="Brown A."/>
            <person name="Cahill P."/>
            <person name="Channer S."/>
            <person name="Cheshatsang Y."/>
            <person name="Chuda L."/>
            <person name="Citroen M."/>
            <person name="Collymore A."/>
            <person name="Cooke P."/>
            <person name="Costello M."/>
            <person name="D'Aco K."/>
            <person name="Daza R."/>
            <person name="De Haan G."/>
            <person name="DeGray S."/>
            <person name="DeMaso C."/>
            <person name="Dhargay N."/>
            <person name="Dooley K."/>
            <person name="Dooley E."/>
            <person name="Doricent M."/>
            <person name="Dorje P."/>
            <person name="Dorjee K."/>
            <person name="Dupes A."/>
            <person name="Elong R."/>
            <person name="Falk J."/>
            <person name="Farina A."/>
            <person name="Faro S."/>
            <person name="Ferguson D."/>
            <person name="Fisher S."/>
            <person name="Foley C.D."/>
            <person name="Franke A."/>
            <person name="Friedrich D."/>
            <person name="Gadbois L."/>
            <person name="Gearin G."/>
            <person name="Gearin C.R."/>
            <person name="Giannoukos G."/>
            <person name="Goode T."/>
            <person name="Graham J."/>
            <person name="Grandbois E."/>
            <person name="Grewal S."/>
            <person name="Gyaltsen K."/>
            <person name="Hafez N."/>
            <person name="Hagos B."/>
            <person name="Hall J."/>
            <person name="Henson C."/>
            <person name="Hollinger A."/>
            <person name="Honan T."/>
            <person name="Huard M.D."/>
            <person name="Hughes L."/>
            <person name="Hurhula B."/>
            <person name="Husby M.E."/>
            <person name="Kamat A."/>
            <person name="Kanga B."/>
            <person name="Kashin S."/>
            <person name="Khazanovich D."/>
            <person name="Kisner P."/>
            <person name="Lance K."/>
            <person name="Lara M."/>
            <person name="Lee W."/>
            <person name="Lennon N."/>
            <person name="Letendre F."/>
            <person name="LeVine R."/>
            <person name="Lipovsky A."/>
            <person name="Liu X."/>
            <person name="Liu J."/>
            <person name="Liu S."/>
            <person name="Lokyitsang T."/>
            <person name="Lokyitsang Y."/>
            <person name="Lubonja R."/>
            <person name="Lui A."/>
            <person name="MacDonald P."/>
            <person name="Magnisalis V."/>
            <person name="Maru K."/>
            <person name="Matthews C."/>
            <person name="McCusker W."/>
            <person name="McDonough S."/>
            <person name="Mehta T."/>
            <person name="Meldrim J."/>
            <person name="Meneus L."/>
            <person name="Mihai O."/>
            <person name="Mihalev A."/>
            <person name="Mihova T."/>
            <person name="Mittelman R."/>
            <person name="Mlenga V."/>
            <person name="Montmayeur A."/>
            <person name="Mulrain L."/>
            <person name="Navidi A."/>
            <person name="Naylor J."/>
            <person name="Negash T."/>
            <person name="Nguyen T."/>
            <person name="Nguyen N."/>
            <person name="Nicol R."/>
            <person name="Norbu C."/>
            <person name="Norbu N."/>
            <person name="Novod N."/>
            <person name="O'Neill B."/>
            <person name="Osman S."/>
            <person name="Markiewicz E."/>
            <person name="Oyono O.L."/>
            <person name="Patti C."/>
            <person name="Phunkhang P."/>
            <person name="Pierre F."/>
            <person name="Priest M."/>
            <person name="Raghuraman S."/>
            <person name="Rege F."/>
            <person name="Reyes R."/>
            <person name="Rise C."/>
            <person name="Rogov P."/>
            <person name="Ross K."/>
            <person name="Ryan E."/>
            <person name="Settipalli S."/>
            <person name="Shea T."/>
            <person name="Sherpa N."/>
            <person name="Shi L."/>
            <person name="Shih D."/>
            <person name="Sparrow T."/>
            <person name="Spaulding J."/>
            <person name="Stalker J."/>
            <person name="Stange-Thomann N."/>
            <person name="Stavropoulos S."/>
            <person name="Stone C."/>
            <person name="Strader C."/>
            <person name="Tesfaye S."/>
            <person name="Thomson T."/>
            <person name="Thoulutsang Y."/>
            <person name="Thoulutsang D."/>
            <person name="Topham K."/>
            <person name="Topping I."/>
            <person name="Tsamla T."/>
            <person name="Vassiliev H."/>
            <person name="Vo A."/>
            <person name="Wangchuk T."/>
            <person name="Wangdi T."/>
            <person name="Weiand M."/>
            <person name="Wilkinson J."/>
            <person name="Wilson A."/>
            <person name="Yadav S."/>
            <person name="Young G."/>
            <person name="Yu Q."/>
            <person name="Zembek L."/>
            <person name="Zhong D."/>
            <person name="Zimmer A."/>
            <person name="Zwirko Z."/>
            <person name="Jaffe D.B."/>
            <person name="Alvarez P."/>
            <person name="Brockman W."/>
            <person name="Butler J."/>
            <person name="Chin C."/>
            <person name="Gnerre S."/>
            <person name="Grabherr M."/>
            <person name="Kleber M."/>
            <person name="Mauceli E."/>
            <person name="MacCallum I."/>
        </authorList>
    </citation>
    <scope>NUCLEOTIDE SEQUENCE [LARGE SCALE GENOMIC DNA]</scope>
    <source>
        <strain evidence="17">MSH-3 / Tucson 14011-0111.49</strain>
    </source>
</reference>
<dbReference type="PROSITE" id="PS00135">
    <property type="entry name" value="TRYPSIN_SER"/>
    <property type="match status" value="1"/>
</dbReference>
<evidence type="ECO:0000256" key="10">
    <source>
        <dbReference type="ARBA" id="ARBA00023157"/>
    </source>
</evidence>
<dbReference type="InterPro" id="IPR050430">
    <property type="entry name" value="Peptidase_S1"/>
</dbReference>
<feature type="signal peptide" evidence="14">
    <location>
        <begin position="1"/>
        <end position="22"/>
    </location>
</feature>
<keyword evidence="17" id="KW-1185">Reference proteome</keyword>
<evidence type="ECO:0000313" key="16">
    <source>
        <dbReference type="EMBL" id="EDW37405.1"/>
    </source>
</evidence>
<organism evidence="17">
    <name type="scientific">Drosophila persimilis</name>
    <name type="common">Fruit fly</name>
    <dbReference type="NCBI Taxonomy" id="7234"/>
    <lineage>
        <taxon>Eukaryota</taxon>
        <taxon>Metazoa</taxon>
        <taxon>Ecdysozoa</taxon>
        <taxon>Arthropoda</taxon>
        <taxon>Hexapoda</taxon>
        <taxon>Insecta</taxon>
        <taxon>Pterygota</taxon>
        <taxon>Neoptera</taxon>
        <taxon>Endopterygota</taxon>
        <taxon>Diptera</taxon>
        <taxon>Brachycera</taxon>
        <taxon>Muscomorpha</taxon>
        <taxon>Ephydroidea</taxon>
        <taxon>Drosophilidae</taxon>
        <taxon>Drosophila</taxon>
        <taxon>Sophophora</taxon>
    </lineage>
</organism>
<evidence type="ECO:0000256" key="7">
    <source>
        <dbReference type="ARBA" id="ARBA00022801"/>
    </source>
</evidence>
<dbReference type="Pfam" id="PF00089">
    <property type="entry name" value="Trypsin"/>
    <property type="match status" value="1"/>
</dbReference>
<evidence type="ECO:0000256" key="6">
    <source>
        <dbReference type="ARBA" id="ARBA00022757"/>
    </source>
</evidence>
<gene>
    <name evidence="16" type="primary">Dper\GL26238</name>
    <name evidence="16" type="ORF">Dper_GL26238</name>
</gene>
<dbReference type="STRING" id="7234.B4GJ91"/>
<keyword evidence="3" id="KW-0964">Secreted</keyword>
<evidence type="ECO:0000256" key="14">
    <source>
        <dbReference type="SAM" id="SignalP"/>
    </source>
</evidence>
<evidence type="ECO:0000256" key="12">
    <source>
        <dbReference type="ARBA" id="ARBA00038868"/>
    </source>
</evidence>
<dbReference type="GO" id="GO:0007586">
    <property type="term" value="P:digestion"/>
    <property type="evidence" value="ECO:0007669"/>
    <property type="project" value="UniProtKB-KW"/>
</dbReference>
<keyword evidence="10" id="KW-1015">Disulfide bond</keyword>
<dbReference type="PROSITE" id="PS51257">
    <property type="entry name" value="PROKAR_LIPOPROTEIN"/>
    <property type="match status" value="1"/>
</dbReference>
<evidence type="ECO:0000256" key="8">
    <source>
        <dbReference type="ARBA" id="ARBA00022825"/>
    </source>
</evidence>
<sequence>MERIQPAICLILLLLLVGCCLAGTARRPRLDGRIVGGQATTIEAIPYQVSLQRSYHFCGGSLIGHGWVLTAAHCTEGSAIEVSKVRIGSTRTDSGGILVGIKRVHRHPKFDTYTIDYDFSVLELEEYDKKNVTQAFIGLPKQDAGIADGTAVLVSGWGNTQSTLEPTSILRAVTVPTVSQTECTEAYGSFGTITDRMLCAGLQQGGKDACQGDSGGPLVANGTLWGVVSWGYGCARPDYPGVYSRVSAVRDWIGSVSGV</sequence>
<feature type="chain" id="PRO_5002803839" description="trypsin" evidence="14">
    <location>
        <begin position="23"/>
        <end position="259"/>
    </location>
</feature>
<dbReference type="KEGG" id="dpe:6593518"/>
<dbReference type="PANTHER" id="PTHR24276:SF97">
    <property type="entry name" value="GH13245P2-RELATED"/>
    <property type="match status" value="1"/>
</dbReference>
<dbReference type="PROSITE" id="PS50240">
    <property type="entry name" value="TRYPSIN_DOM"/>
    <property type="match status" value="1"/>
</dbReference>
<dbReference type="EC" id="3.4.21.4" evidence="12"/>
<dbReference type="InterPro" id="IPR009003">
    <property type="entry name" value="Peptidase_S1_PA"/>
</dbReference>
<dbReference type="GO" id="GO:0005576">
    <property type="term" value="C:extracellular region"/>
    <property type="evidence" value="ECO:0007669"/>
    <property type="project" value="UniProtKB-SubCell"/>
</dbReference>
<protein>
    <recommendedName>
        <fullName evidence="12">trypsin</fullName>
        <ecNumber evidence="12">3.4.21.4</ecNumber>
    </recommendedName>
</protein>
<keyword evidence="8 13" id="KW-0720">Serine protease</keyword>
<dbReference type="eggNOG" id="KOG3627">
    <property type="taxonomic scope" value="Eukaryota"/>
</dbReference>
<keyword evidence="7 13" id="KW-0378">Hydrolase</keyword>
<dbReference type="SUPFAM" id="SSF50494">
    <property type="entry name" value="Trypsin-like serine proteases"/>
    <property type="match status" value="1"/>
</dbReference>
<dbReference type="GO" id="GO:0004252">
    <property type="term" value="F:serine-type endopeptidase activity"/>
    <property type="evidence" value="ECO:0007669"/>
    <property type="project" value="UniProtKB-EC"/>
</dbReference>
<dbReference type="PROSITE" id="PS00134">
    <property type="entry name" value="TRYPSIN_HIS"/>
    <property type="match status" value="1"/>
</dbReference>
<dbReference type="PhylomeDB" id="B4GJ91"/>
<evidence type="ECO:0000256" key="9">
    <source>
        <dbReference type="ARBA" id="ARBA00023145"/>
    </source>
</evidence>
<comment type="subcellular location">
    <subcellularLocation>
        <location evidence="1">Secreted</location>
        <location evidence="1">Extracellular space</location>
    </subcellularLocation>
</comment>
<dbReference type="PANTHER" id="PTHR24276">
    <property type="entry name" value="POLYSERASE-RELATED"/>
    <property type="match status" value="1"/>
</dbReference>
<dbReference type="GO" id="GO:0006508">
    <property type="term" value="P:proteolysis"/>
    <property type="evidence" value="ECO:0007669"/>
    <property type="project" value="UniProtKB-KW"/>
</dbReference>
<comment type="similarity">
    <text evidence="2">Belongs to the peptidase S1 family.</text>
</comment>
<keyword evidence="4 13" id="KW-0645">Protease</keyword>
<dbReference type="InterPro" id="IPR018114">
    <property type="entry name" value="TRYPSIN_HIS"/>
</dbReference>
<evidence type="ECO:0000256" key="11">
    <source>
        <dbReference type="ARBA" id="ARBA00036320"/>
    </source>
</evidence>
<dbReference type="HOGENOM" id="CLU_006842_7_0_1"/>
<dbReference type="Gene3D" id="2.40.10.10">
    <property type="entry name" value="Trypsin-like serine proteases"/>
    <property type="match status" value="1"/>
</dbReference>
<evidence type="ECO:0000256" key="13">
    <source>
        <dbReference type="RuleBase" id="RU363034"/>
    </source>
</evidence>
<dbReference type="InterPro" id="IPR043504">
    <property type="entry name" value="Peptidase_S1_PA_chymotrypsin"/>
</dbReference>
<evidence type="ECO:0000259" key="15">
    <source>
        <dbReference type="PROSITE" id="PS50240"/>
    </source>
</evidence>
<dbReference type="InterPro" id="IPR001254">
    <property type="entry name" value="Trypsin_dom"/>
</dbReference>
<dbReference type="PRINTS" id="PR00722">
    <property type="entry name" value="CHYMOTRYPSIN"/>
</dbReference>
<dbReference type="OrthoDB" id="10059102at2759"/>
<feature type="domain" description="Peptidase S1" evidence="15">
    <location>
        <begin position="34"/>
        <end position="258"/>
    </location>
</feature>
<keyword evidence="9" id="KW-0865">Zymogen</keyword>
<dbReference type="SMR" id="B4GJ91"/>
<evidence type="ECO:0000256" key="1">
    <source>
        <dbReference type="ARBA" id="ARBA00004239"/>
    </source>
</evidence>
<evidence type="ECO:0000313" key="17">
    <source>
        <dbReference type="Proteomes" id="UP000008744"/>
    </source>
</evidence>
<dbReference type="CDD" id="cd00190">
    <property type="entry name" value="Tryp_SPc"/>
    <property type="match status" value="1"/>
</dbReference>
<dbReference type="AlphaFoldDB" id="B4GJ91"/>
<evidence type="ECO:0000256" key="4">
    <source>
        <dbReference type="ARBA" id="ARBA00022670"/>
    </source>
</evidence>
<dbReference type="FunFam" id="2.40.10.10:FF:000077">
    <property type="entry name" value="Predicted protein"/>
    <property type="match status" value="1"/>
</dbReference>
<dbReference type="OMA" id="CTEAYGS"/>
<dbReference type="InterPro" id="IPR033116">
    <property type="entry name" value="TRYPSIN_SER"/>
</dbReference>
<comment type="catalytic activity">
    <reaction evidence="11">
        <text>Preferential cleavage: Arg-|-Xaa, Lys-|-Xaa.</text>
        <dbReference type="EC" id="3.4.21.4"/>
    </reaction>
</comment>
<evidence type="ECO:0000256" key="5">
    <source>
        <dbReference type="ARBA" id="ARBA00022729"/>
    </source>
</evidence>
<dbReference type="EMBL" id="CH479184">
    <property type="protein sequence ID" value="EDW37405.1"/>
    <property type="molecule type" value="Genomic_DNA"/>
</dbReference>